<dbReference type="InterPro" id="IPR043128">
    <property type="entry name" value="Rev_trsase/Diguanyl_cyclase"/>
</dbReference>
<feature type="coiled-coil region" evidence="9">
    <location>
        <begin position="182"/>
        <end position="209"/>
    </location>
</feature>
<comment type="caution">
    <text evidence="14">The sequence shown here is derived from an EMBL/GenBank/DDBJ whole genome shotgun (WGS) entry which is preliminary data.</text>
</comment>
<feature type="transmembrane region" description="Helical" evidence="10">
    <location>
        <begin position="165"/>
        <end position="183"/>
    </location>
</feature>
<dbReference type="NCBIfam" id="TIGR00254">
    <property type="entry name" value="GGDEF"/>
    <property type="match status" value="1"/>
</dbReference>
<keyword evidence="9" id="KW-0175">Coiled coil</keyword>
<dbReference type="NCBIfam" id="TIGR00229">
    <property type="entry name" value="sensory_box"/>
    <property type="match status" value="1"/>
</dbReference>
<feature type="domain" description="EAL" evidence="12">
    <location>
        <begin position="502"/>
        <end position="755"/>
    </location>
</feature>
<dbReference type="PANTHER" id="PTHR44757:SF2">
    <property type="entry name" value="BIOFILM ARCHITECTURE MAINTENANCE PROTEIN MBAA"/>
    <property type="match status" value="1"/>
</dbReference>
<dbReference type="SMART" id="SM00267">
    <property type="entry name" value="GGDEF"/>
    <property type="match status" value="1"/>
</dbReference>
<proteinExistence type="predicted"/>
<evidence type="ECO:0000256" key="7">
    <source>
        <dbReference type="ARBA" id="ARBA00022989"/>
    </source>
</evidence>
<comment type="subcellular location">
    <subcellularLocation>
        <location evidence="2">Cell inner membrane</location>
    </subcellularLocation>
    <subcellularLocation>
        <location evidence="3">Cell membrane</location>
        <topology evidence="3">Multi-pass membrane protein</topology>
    </subcellularLocation>
</comment>
<dbReference type="CDD" id="cd01948">
    <property type="entry name" value="EAL"/>
    <property type="match status" value="1"/>
</dbReference>
<dbReference type="GO" id="GO:0000155">
    <property type="term" value="F:phosphorelay sensor kinase activity"/>
    <property type="evidence" value="ECO:0007669"/>
    <property type="project" value="InterPro"/>
</dbReference>
<evidence type="ECO:0000259" key="12">
    <source>
        <dbReference type="PROSITE" id="PS50883"/>
    </source>
</evidence>
<keyword evidence="4" id="KW-1003">Cell membrane</keyword>
<dbReference type="InterPro" id="IPR000014">
    <property type="entry name" value="PAS"/>
</dbReference>
<sequence>MLKEFISNVALLICCCWLHSQLSYAKQLRPVAHRVLTGLCFGLIGIAVISYSIPVQPGVIVDTRLVLVSVASLIGGPLVGLVAGTLASLYRFWLGGAGTTSGILNLYMAVGIGLLYRAWPLSPLSTLDKQSPGALFLFGLAIHAVSVVVLNVFNDLGPAFHEETAFLLVLLMPAATAALGVLLKQQQQRRETERSLEEAEAHLRAITEAIPDSLYVLDEDGTYLEAAGSQTRNNQSGSRDKTGKRIEHFFAPDDAQSIRSAIRKSLDGNEPANIEYAYRTAAETRHFEARVQPIHSPTFPRRSVVLVTRDVTQRYEHDAQIKRLAFSDVLTGLANRLYLMNRLSIALSLCKRNHTHAALLFIDLDGFKKINDLYGHDKGDVVLIHVAKRLRTLMRPSDTVVRLGGDEFVILLENLASSSDEAGRQANRVALKALHALREPFQLDQEVQISASIGIALFDEHTALSGEEILKQADLSMYEAKATGKNDICFFDSRIEEALTQRLNLENEIWKGLRQNEFLVFYQPQFNEEGVIIGAEALLRWQHPQWGLVAPDRFLAVAMAAGIMPKLDIWLLEEVCRQVEHWSSHAVLSRIPFAINVCAHHLHQPDFPTTIRDTLHAFHIETDRIKLELTESVLVNDFDQARLHMATLQHQGIGFSLDDFGTGYSSLSYIDRLPFEQLKIDRSFIHRLPNTGSVAIIQSIIQLASGLGIGVIAEGVETSSQRAFLIENGCMYYQGFLFSPPLPANDFAAFASKAANQ</sequence>
<dbReference type="OrthoDB" id="9804951at2"/>
<evidence type="ECO:0000256" key="1">
    <source>
        <dbReference type="ARBA" id="ARBA00001946"/>
    </source>
</evidence>
<feature type="domain" description="PAS" evidence="11">
    <location>
        <begin position="199"/>
        <end position="269"/>
    </location>
</feature>
<evidence type="ECO:0000256" key="6">
    <source>
        <dbReference type="ARBA" id="ARBA00022777"/>
    </source>
</evidence>
<feature type="transmembrane region" description="Helical" evidence="10">
    <location>
        <begin position="65"/>
        <end position="86"/>
    </location>
</feature>
<dbReference type="SUPFAM" id="SSF141868">
    <property type="entry name" value="EAL domain-like"/>
    <property type="match status" value="1"/>
</dbReference>
<reference evidence="14 15" key="1">
    <citation type="journal article" date="2015" name="Stand. Genomic Sci.">
        <title>Genomic Encyclopedia of Bacterial and Archaeal Type Strains, Phase III: the genomes of soil and plant-associated and newly described type strains.</title>
        <authorList>
            <person name="Whitman W.B."/>
            <person name="Woyke T."/>
            <person name="Klenk H.P."/>
            <person name="Zhou Y."/>
            <person name="Lilburn T.G."/>
            <person name="Beck B.J."/>
            <person name="De Vos P."/>
            <person name="Vandamme P."/>
            <person name="Eisen J.A."/>
            <person name="Garrity G."/>
            <person name="Hugenholtz P."/>
            <person name="Kyrpides N.C."/>
        </authorList>
    </citation>
    <scope>NUCLEOTIDE SEQUENCE [LARGE SCALE GENOMIC DNA]</scope>
    <source>
        <strain evidence="14 15">CGMCC 1.6858</strain>
    </source>
</reference>
<keyword evidence="8 10" id="KW-0472">Membrane</keyword>
<evidence type="ECO:0000313" key="14">
    <source>
        <dbReference type="EMBL" id="TWI57463.1"/>
    </source>
</evidence>
<dbReference type="InterPro" id="IPR052155">
    <property type="entry name" value="Biofilm_reg_signaling"/>
</dbReference>
<dbReference type="InterPro" id="IPR029787">
    <property type="entry name" value="Nucleotide_cyclase"/>
</dbReference>
<keyword evidence="7 10" id="KW-1133">Transmembrane helix</keyword>
<dbReference type="EMBL" id="VLKY01000002">
    <property type="protein sequence ID" value="TWI57463.1"/>
    <property type="molecule type" value="Genomic_DNA"/>
</dbReference>
<evidence type="ECO:0000313" key="15">
    <source>
        <dbReference type="Proteomes" id="UP000316905"/>
    </source>
</evidence>
<dbReference type="Gene3D" id="3.30.70.270">
    <property type="match status" value="1"/>
</dbReference>
<dbReference type="Gene3D" id="3.20.20.450">
    <property type="entry name" value="EAL domain"/>
    <property type="match status" value="1"/>
</dbReference>
<dbReference type="Gene3D" id="3.30.450.20">
    <property type="entry name" value="PAS domain"/>
    <property type="match status" value="1"/>
</dbReference>
<keyword evidence="15" id="KW-1185">Reference proteome</keyword>
<dbReference type="FunFam" id="3.30.70.270:FF:000001">
    <property type="entry name" value="Diguanylate cyclase domain protein"/>
    <property type="match status" value="1"/>
</dbReference>
<dbReference type="PANTHER" id="PTHR44757">
    <property type="entry name" value="DIGUANYLATE CYCLASE DGCP"/>
    <property type="match status" value="1"/>
</dbReference>
<dbReference type="InterPro" id="IPR035965">
    <property type="entry name" value="PAS-like_dom_sf"/>
</dbReference>
<dbReference type="Pfam" id="PF07694">
    <property type="entry name" value="5TM-5TMR_LYT"/>
    <property type="match status" value="1"/>
</dbReference>
<dbReference type="AlphaFoldDB" id="A0A562QLB4"/>
<keyword evidence="5 10" id="KW-0812">Transmembrane</keyword>
<feature type="transmembrane region" description="Helical" evidence="10">
    <location>
        <begin position="135"/>
        <end position="153"/>
    </location>
</feature>
<comment type="cofactor">
    <cofactor evidence="1">
        <name>Mg(2+)</name>
        <dbReference type="ChEBI" id="CHEBI:18420"/>
    </cofactor>
</comment>
<dbReference type="PROSITE" id="PS50887">
    <property type="entry name" value="GGDEF"/>
    <property type="match status" value="1"/>
</dbReference>
<dbReference type="InterPro" id="IPR000160">
    <property type="entry name" value="GGDEF_dom"/>
</dbReference>
<dbReference type="SUPFAM" id="SSF55073">
    <property type="entry name" value="Nucleotide cyclase"/>
    <property type="match status" value="1"/>
</dbReference>
<keyword evidence="6" id="KW-0418">Kinase</keyword>
<evidence type="ECO:0000256" key="9">
    <source>
        <dbReference type="SAM" id="Coils"/>
    </source>
</evidence>
<dbReference type="InterPro" id="IPR013656">
    <property type="entry name" value="PAS_4"/>
</dbReference>
<gene>
    <name evidence="14" type="ORF">IQ22_00679</name>
</gene>
<dbReference type="CDD" id="cd01949">
    <property type="entry name" value="GGDEF"/>
    <property type="match status" value="1"/>
</dbReference>
<dbReference type="PROSITE" id="PS50112">
    <property type="entry name" value="PAS"/>
    <property type="match status" value="1"/>
</dbReference>
<dbReference type="Pfam" id="PF00563">
    <property type="entry name" value="EAL"/>
    <property type="match status" value="1"/>
</dbReference>
<protein>
    <submittedName>
        <fullName evidence="14">PAS domain S-box-containing protein/diguanylate cyclase (GGDEF)-like protein</fullName>
    </submittedName>
</protein>
<evidence type="ECO:0000259" key="11">
    <source>
        <dbReference type="PROSITE" id="PS50112"/>
    </source>
</evidence>
<dbReference type="CDD" id="cd00130">
    <property type="entry name" value="PAS"/>
    <property type="match status" value="1"/>
</dbReference>
<evidence type="ECO:0000256" key="5">
    <source>
        <dbReference type="ARBA" id="ARBA00022692"/>
    </source>
</evidence>
<dbReference type="Proteomes" id="UP000316905">
    <property type="component" value="Unassembled WGS sequence"/>
</dbReference>
<evidence type="ECO:0000256" key="2">
    <source>
        <dbReference type="ARBA" id="ARBA00004533"/>
    </source>
</evidence>
<name>A0A562QLB4_9PSED</name>
<feature type="transmembrane region" description="Helical" evidence="10">
    <location>
        <begin position="35"/>
        <end position="53"/>
    </location>
</feature>
<keyword evidence="6" id="KW-0808">Transferase</keyword>
<dbReference type="InterPro" id="IPR011620">
    <property type="entry name" value="Sig_transdc_His_kinase_LytS_TM"/>
</dbReference>
<evidence type="ECO:0000259" key="13">
    <source>
        <dbReference type="PROSITE" id="PS50887"/>
    </source>
</evidence>
<accession>A0A562QLB4</accession>
<dbReference type="PROSITE" id="PS50883">
    <property type="entry name" value="EAL"/>
    <property type="match status" value="1"/>
</dbReference>
<dbReference type="RefSeq" id="WP_145138018.1">
    <property type="nucleotide sequence ID" value="NZ_VLKY01000002.1"/>
</dbReference>
<dbReference type="SUPFAM" id="SSF55785">
    <property type="entry name" value="PYP-like sensor domain (PAS domain)"/>
    <property type="match status" value="1"/>
</dbReference>
<dbReference type="GO" id="GO:0005886">
    <property type="term" value="C:plasma membrane"/>
    <property type="evidence" value="ECO:0007669"/>
    <property type="project" value="UniProtKB-SubCell"/>
</dbReference>
<evidence type="ECO:0000256" key="3">
    <source>
        <dbReference type="ARBA" id="ARBA00004651"/>
    </source>
</evidence>
<evidence type="ECO:0000256" key="10">
    <source>
        <dbReference type="SAM" id="Phobius"/>
    </source>
</evidence>
<dbReference type="InterPro" id="IPR035919">
    <property type="entry name" value="EAL_sf"/>
</dbReference>
<dbReference type="Pfam" id="PF08448">
    <property type="entry name" value="PAS_4"/>
    <property type="match status" value="1"/>
</dbReference>
<feature type="transmembrane region" description="Helical" evidence="10">
    <location>
        <begin position="92"/>
        <end position="115"/>
    </location>
</feature>
<evidence type="ECO:0000256" key="4">
    <source>
        <dbReference type="ARBA" id="ARBA00022475"/>
    </source>
</evidence>
<feature type="domain" description="GGDEF" evidence="13">
    <location>
        <begin position="355"/>
        <end position="493"/>
    </location>
</feature>
<dbReference type="SMART" id="SM00052">
    <property type="entry name" value="EAL"/>
    <property type="match status" value="1"/>
</dbReference>
<evidence type="ECO:0000256" key="8">
    <source>
        <dbReference type="ARBA" id="ARBA00023136"/>
    </source>
</evidence>
<organism evidence="14 15">
    <name type="scientific">Pseudomonas duriflava</name>
    <dbReference type="NCBI Taxonomy" id="459528"/>
    <lineage>
        <taxon>Bacteria</taxon>
        <taxon>Pseudomonadati</taxon>
        <taxon>Pseudomonadota</taxon>
        <taxon>Gammaproteobacteria</taxon>
        <taxon>Pseudomonadales</taxon>
        <taxon>Pseudomonadaceae</taxon>
        <taxon>Pseudomonas</taxon>
    </lineage>
</organism>
<dbReference type="Pfam" id="PF00990">
    <property type="entry name" value="GGDEF"/>
    <property type="match status" value="1"/>
</dbReference>
<dbReference type="InterPro" id="IPR001633">
    <property type="entry name" value="EAL_dom"/>
</dbReference>
<dbReference type="GO" id="GO:0071555">
    <property type="term" value="P:cell wall organization"/>
    <property type="evidence" value="ECO:0007669"/>
    <property type="project" value="InterPro"/>
</dbReference>